<protein>
    <submittedName>
        <fullName evidence="2">Uncharacterized protein</fullName>
    </submittedName>
</protein>
<evidence type="ECO:0000256" key="1">
    <source>
        <dbReference type="SAM" id="SignalP"/>
    </source>
</evidence>
<dbReference type="RefSeq" id="WP_171717954.1">
    <property type="nucleotide sequence ID" value="NZ_WHOB01000042.1"/>
</dbReference>
<feature type="signal peptide" evidence="1">
    <location>
        <begin position="1"/>
        <end position="26"/>
    </location>
</feature>
<feature type="chain" id="PRO_5047229844" evidence="1">
    <location>
        <begin position="27"/>
        <end position="949"/>
    </location>
</feature>
<sequence>MKKLFATSILLSMLITLLFWPGALSAQSKNVVAGTVGKVSVNKNSSIEIIEPYLVQWGKNNVLSFKVRLYNGGGAPLDLLRYGITVKTNAGNPGNAIQVKESQTNTKVLPQSSRDFTFYATVPNQTQLTSVQFDVKEWNIAYAGFSKSMGTIKIPSNYSNIVASGDSKISVLQNNQIRISLSDFFSYETANDRMYTLTLLDESWGTQPVELPKYSYWLQAESGDLYPLQTDGSDDGILNPKEKAAFDLYATIPKASKAKNFKLLLTTTENSLNLTLHAFKLAQARAWTSVPVNMEKGHYIRPDEDQFSLQVDPLYITETDLPQMDVGTTIILKNNNKLSVVTPSLAYFVEVNHITYVLTPSDTTTEKRLEALEQLKVSLSADMPKSLSKYNMNLIIAKVLSGDEHPVYKPLLKIPLNKAAEVEQTKVDSITKTALKDGSPYSISVSNVMGYMDGKYQIVEGTITLTNDGQQKIELPEFKLKGSVDQKYSYEGTLTDTQTVNGLSPQDQMSQTFQVQLPKNAGLQDFKLSLEEPFLQGNDKLYRPVASFSLQGLQNSQMTAKDWVYFSTKNGDFKIKRISTYRLPVDGEDAVVTEFELYSSSRQNETLPEFKAAYTVNHTSIEAQQLVLDKVISTSPDTAISLQVIGKVPYSMSTGEVNMLLKVNEDGAERSIGQFLIDSMDTVPQYDANDIYSLKIAGRESETQLYKVLVYPGMSEDLVEVQMIQRNNNKRTLVHNPLYGYFQSKDGSYYPLDYETNAEQNVKYGSVSIQSLAGKVPKGTNLADLKLLFGLAINDKEIAGTSGNAGSFVRPAFFTLVEDTGTAAAGLIGMNVGPYSLDISNPQTKLVSGYNGTMEFTASLTKQLSFDSFDTEHKIIIQLENAGEIITTKEYGLNTAEDTSSFTLLSRKYKIEGISTNLTTPSLQVKVYLSYKGEKKLIGEQVVGVSFQK</sequence>
<accession>A0ABX1YK70</accession>
<dbReference type="Proteomes" id="UP000596857">
    <property type="component" value="Unassembled WGS sequence"/>
</dbReference>
<dbReference type="EMBL" id="WHOB01000042">
    <property type="protein sequence ID" value="NOU80273.1"/>
    <property type="molecule type" value="Genomic_DNA"/>
</dbReference>
<proteinExistence type="predicted"/>
<name>A0ABX1YK70_9BACL</name>
<reference evidence="2 3" key="1">
    <citation type="submission" date="2019-10" db="EMBL/GenBank/DDBJ databases">
        <title>Description of Paenibacillus terricola sp. nov.</title>
        <authorList>
            <person name="Carlier A."/>
            <person name="Qi S."/>
        </authorList>
    </citation>
    <scope>NUCLEOTIDE SEQUENCE [LARGE SCALE GENOMIC DNA]</scope>
    <source>
        <strain evidence="2 3">LMG 31459</strain>
    </source>
</reference>
<keyword evidence="3" id="KW-1185">Reference proteome</keyword>
<organism evidence="2 3">
    <name type="scientific">Paenibacillus phytohabitans</name>
    <dbReference type="NCBI Taxonomy" id="2654978"/>
    <lineage>
        <taxon>Bacteria</taxon>
        <taxon>Bacillati</taxon>
        <taxon>Bacillota</taxon>
        <taxon>Bacilli</taxon>
        <taxon>Bacillales</taxon>
        <taxon>Paenibacillaceae</taxon>
        <taxon>Paenibacillus</taxon>
    </lineage>
</organism>
<evidence type="ECO:0000313" key="3">
    <source>
        <dbReference type="Proteomes" id="UP000596857"/>
    </source>
</evidence>
<keyword evidence="1" id="KW-0732">Signal</keyword>
<gene>
    <name evidence="2" type="ORF">GC101_15490</name>
</gene>
<evidence type="ECO:0000313" key="2">
    <source>
        <dbReference type="EMBL" id="NOU80273.1"/>
    </source>
</evidence>
<comment type="caution">
    <text evidence="2">The sequence shown here is derived from an EMBL/GenBank/DDBJ whole genome shotgun (WGS) entry which is preliminary data.</text>
</comment>